<keyword evidence="4" id="KW-1185">Reference proteome</keyword>
<name>A0ABP0AUW6_9PEZI</name>
<proteinExistence type="predicted"/>
<dbReference type="EMBL" id="CAWUHD010000006">
    <property type="protein sequence ID" value="CAK7211061.1"/>
    <property type="molecule type" value="Genomic_DNA"/>
</dbReference>
<dbReference type="Pfam" id="PF25484">
    <property type="entry name" value="DUF7907"/>
    <property type="match status" value="1"/>
</dbReference>
<dbReference type="InterPro" id="IPR057229">
    <property type="entry name" value="DUF7907"/>
</dbReference>
<organism evidence="3 4">
    <name type="scientific">Sporothrix eucalyptigena</name>
    <dbReference type="NCBI Taxonomy" id="1812306"/>
    <lineage>
        <taxon>Eukaryota</taxon>
        <taxon>Fungi</taxon>
        <taxon>Dikarya</taxon>
        <taxon>Ascomycota</taxon>
        <taxon>Pezizomycotina</taxon>
        <taxon>Sordariomycetes</taxon>
        <taxon>Sordariomycetidae</taxon>
        <taxon>Ophiostomatales</taxon>
        <taxon>Ophiostomataceae</taxon>
        <taxon>Sporothrix</taxon>
    </lineage>
</organism>
<feature type="chain" id="PRO_5047357739" description="DUF7907 domain-containing protein" evidence="1">
    <location>
        <begin position="18"/>
        <end position="216"/>
    </location>
</feature>
<gene>
    <name evidence="3" type="ORF">SEUCBS140593_001040</name>
</gene>
<accession>A0ABP0AUW6</accession>
<comment type="caution">
    <text evidence="3">The sequence shown here is derived from an EMBL/GenBank/DDBJ whole genome shotgun (WGS) entry which is preliminary data.</text>
</comment>
<feature type="signal peptide" evidence="1">
    <location>
        <begin position="1"/>
        <end position="17"/>
    </location>
</feature>
<keyword evidence="1" id="KW-0732">Signal</keyword>
<dbReference type="PROSITE" id="PS51257">
    <property type="entry name" value="PROKAR_LIPOPROTEIN"/>
    <property type="match status" value="1"/>
</dbReference>
<reference evidence="3 4" key="1">
    <citation type="submission" date="2024-01" db="EMBL/GenBank/DDBJ databases">
        <authorList>
            <person name="Allen C."/>
            <person name="Tagirdzhanova G."/>
        </authorList>
    </citation>
    <scope>NUCLEOTIDE SEQUENCE [LARGE SCALE GENOMIC DNA]</scope>
</reference>
<sequence>MPRGTLFVTVMIASASALLWTLLGCPTLPNPFKNYITVVSDNNNPFVLKTQVKNGGDSKYNGLYVYAYHTGAGLNDAMLRPETDRAVSGTAFTGGADSDSSLGAQYFAVLYQLGGLPYELMPVTGWTPYPDLQPVRINVNGSPPDVNNAFYFKNNRLQWTSSANISPPGGFGGWLACDSSHSAIGAPSTKGIQLFYRTDFGTAPEGCADVDLLAIY</sequence>
<evidence type="ECO:0000259" key="2">
    <source>
        <dbReference type="Pfam" id="PF25484"/>
    </source>
</evidence>
<evidence type="ECO:0000313" key="4">
    <source>
        <dbReference type="Proteomes" id="UP001642482"/>
    </source>
</evidence>
<protein>
    <recommendedName>
        <fullName evidence="2">DUF7907 domain-containing protein</fullName>
    </recommendedName>
</protein>
<dbReference type="Proteomes" id="UP001642482">
    <property type="component" value="Unassembled WGS sequence"/>
</dbReference>
<evidence type="ECO:0000313" key="3">
    <source>
        <dbReference type="EMBL" id="CAK7211061.1"/>
    </source>
</evidence>
<evidence type="ECO:0000256" key="1">
    <source>
        <dbReference type="SAM" id="SignalP"/>
    </source>
</evidence>
<feature type="domain" description="DUF7907" evidence="2">
    <location>
        <begin position="44"/>
        <end position="215"/>
    </location>
</feature>